<protein>
    <recommendedName>
        <fullName evidence="8">PTS EIIB type-3 domain-containing protein</fullName>
    </recommendedName>
</protein>
<dbReference type="GO" id="GO:0009401">
    <property type="term" value="P:phosphoenolpyruvate-dependent sugar phosphotransferase system"/>
    <property type="evidence" value="ECO:0007669"/>
    <property type="project" value="UniProtKB-KW"/>
</dbReference>
<evidence type="ECO:0000256" key="7">
    <source>
        <dbReference type="PROSITE-ProRule" id="PRU00423"/>
    </source>
</evidence>
<organism evidence="9 10">
    <name type="scientific">Microbacterium sorbitolivorans</name>
    <dbReference type="NCBI Taxonomy" id="1867410"/>
    <lineage>
        <taxon>Bacteria</taxon>
        <taxon>Bacillati</taxon>
        <taxon>Actinomycetota</taxon>
        <taxon>Actinomycetes</taxon>
        <taxon>Micrococcales</taxon>
        <taxon>Microbacteriaceae</taxon>
        <taxon>Microbacterium</taxon>
    </lineage>
</organism>
<evidence type="ECO:0000313" key="9">
    <source>
        <dbReference type="EMBL" id="RCK57149.1"/>
    </source>
</evidence>
<comment type="caution">
    <text evidence="9">The sequence shown here is derived from an EMBL/GenBank/DDBJ whole genome shotgun (WGS) entry which is preliminary data.</text>
</comment>
<feature type="modified residue" description="Phosphocysteine; by EIIA" evidence="7">
    <location>
        <position position="16"/>
    </location>
</feature>
<dbReference type="SUPFAM" id="SSF52794">
    <property type="entry name" value="PTS system IIB component-like"/>
    <property type="match status" value="1"/>
</dbReference>
<dbReference type="InterPro" id="IPR003501">
    <property type="entry name" value="PTS_EIIB_2/3"/>
</dbReference>
<keyword evidence="5" id="KW-0598">Phosphotransferase system</keyword>
<dbReference type="OrthoDB" id="9808134at2"/>
<gene>
    <name evidence="9" type="ORF">DTO57_12650</name>
</gene>
<dbReference type="Proteomes" id="UP000253508">
    <property type="component" value="Unassembled WGS sequence"/>
</dbReference>
<keyword evidence="10" id="KW-1185">Reference proteome</keyword>
<evidence type="ECO:0000256" key="1">
    <source>
        <dbReference type="ARBA" id="ARBA00022448"/>
    </source>
</evidence>
<dbReference type="GO" id="GO:0008982">
    <property type="term" value="F:protein-N(PI)-phosphohistidine-sugar phosphotransferase activity"/>
    <property type="evidence" value="ECO:0007669"/>
    <property type="project" value="InterPro"/>
</dbReference>
<evidence type="ECO:0000313" key="10">
    <source>
        <dbReference type="Proteomes" id="UP000253508"/>
    </source>
</evidence>
<dbReference type="InterPro" id="IPR036095">
    <property type="entry name" value="PTS_EIIB-like_sf"/>
</dbReference>
<evidence type="ECO:0000256" key="2">
    <source>
        <dbReference type="ARBA" id="ARBA00022553"/>
    </source>
</evidence>
<feature type="domain" description="PTS EIIB type-3" evidence="8">
    <location>
        <begin position="9"/>
        <end position="114"/>
    </location>
</feature>
<keyword evidence="4" id="KW-0808">Transferase</keyword>
<dbReference type="AlphaFoldDB" id="A0A367XUS1"/>
<evidence type="ECO:0000259" key="8">
    <source>
        <dbReference type="PROSITE" id="PS51100"/>
    </source>
</evidence>
<dbReference type="EMBL" id="QORO01000005">
    <property type="protein sequence ID" value="RCK57149.1"/>
    <property type="molecule type" value="Genomic_DNA"/>
</dbReference>
<evidence type="ECO:0000256" key="5">
    <source>
        <dbReference type="ARBA" id="ARBA00022683"/>
    </source>
</evidence>
<dbReference type="Pfam" id="PF02302">
    <property type="entry name" value="PTS_IIB"/>
    <property type="match status" value="1"/>
</dbReference>
<accession>A0A367XUS1</accession>
<keyword evidence="1" id="KW-0813">Transport</keyword>
<sequence>MRRRRRRESMKIVVICGAGASSTFVATRMRRAAKTIGFEATFSPSPLASFAEQVGSADAVLAGAHLGGALSAVHAQAREHGVPIAVLPADIAQDREGIRALEIARDLVSRIHDGSTS</sequence>
<evidence type="ECO:0000256" key="4">
    <source>
        <dbReference type="ARBA" id="ARBA00022679"/>
    </source>
</evidence>
<dbReference type="InterPro" id="IPR013012">
    <property type="entry name" value="PTS_EIIB_3"/>
</dbReference>
<reference evidence="9 10" key="1">
    <citation type="submission" date="2018-07" db="EMBL/GenBank/DDBJ databases">
        <title>Microbacterium endoborsara sp. nov., a novel actinobacterium isolated from Borszczowia aralocaspica.</title>
        <authorList>
            <person name="An D."/>
        </authorList>
    </citation>
    <scope>NUCLEOTIDE SEQUENCE [LARGE SCALE GENOMIC DNA]</scope>
    <source>
        <strain evidence="9 10">C1.15228</strain>
    </source>
</reference>
<keyword evidence="6" id="KW-0418">Kinase</keyword>
<proteinExistence type="predicted"/>
<evidence type="ECO:0000256" key="3">
    <source>
        <dbReference type="ARBA" id="ARBA00022597"/>
    </source>
</evidence>
<evidence type="ECO:0000256" key="6">
    <source>
        <dbReference type="ARBA" id="ARBA00022777"/>
    </source>
</evidence>
<dbReference type="Gene3D" id="3.40.50.2300">
    <property type="match status" value="1"/>
</dbReference>
<name>A0A367XUS1_9MICO</name>
<keyword evidence="3" id="KW-0762">Sugar transport</keyword>
<dbReference type="PROSITE" id="PS51100">
    <property type="entry name" value="PTS_EIIB_TYPE_3"/>
    <property type="match status" value="1"/>
</dbReference>
<dbReference type="GO" id="GO:0016301">
    <property type="term" value="F:kinase activity"/>
    <property type="evidence" value="ECO:0007669"/>
    <property type="project" value="UniProtKB-KW"/>
</dbReference>
<keyword evidence="2" id="KW-0597">Phosphoprotein</keyword>